<comment type="cofactor">
    <cofactor evidence="1">
        <name>pyridoxal 5'-phosphate</name>
        <dbReference type="ChEBI" id="CHEBI:597326"/>
    </cofactor>
</comment>
<dbReference type="PANTHER" id="PTHR11879">
    <property type="entry name" value="ASPARTATE AMINOTRANSFERASE"/>
    <property type="match status" value="1"/>
</dbReference>
<sequence>MLMPTMLPPRTDPLWRLTAACDTDPRPERLDLLVGIYRDDTGSSPVLGAVAEAERNLAARSESKEYLGPAGNRDFTDALTRMLFPSDDVRSRTLAVQSVAGTGALRLLSELLAATGPDRTVHLGTPAYLNHRTILTTAGLRVREYPMLLPDGRPDPDAALAAVATAAPGDVLLLQGCCHNPTGAAMPTRDWDALAHAMAERGVVPFVDHAYFGLGDGLDADLEGMRRMLEVLPEAVVAVSASKAWGLYNERTGCAIVVSDDPARRALAYGVLETTARAGYSQPPDHGARIVHEILTRDELRTRWTDELDSMRRRLGLLRDGLTDALDLRAPAPEFAALREQRGMFLRLPLTADQMGRLRDEHAIHGLPSGRINLAGVPVHLLDRVADAIARVHGGTASARPDRLAARG</sequence>
<dbReference type="InterPro" id="IPR004839">
    <property type="entry name" value="Aminotransferase_I/II_large"/>
</dbReference>
<dbReference type="Proteomes" id="UP000682416">
    <property type="component" value="Chromosome"/>
</dbReference>
<accession>A0A975LC50</accession>
<dbReference type="AlphaFoldDB" id="A0A975LC50"/>
<comment type="subunit">
    <text evidence="3">Homodimer.</text>
</comment>
<dbReference type="PANTHER" id="PTHR11879:SF22">
    <property type="entry name" value="ASPARTATE AMINOTRANSFERASE, MITOCHONDRIAL"/>
    <property type="match status" value="1"/>
</dbReference>
<keyword evidence="4 8" id="KW-0032">Aminotransferase</keyword>
<dbReference type="NCBIfam" id="NF006719">
    <property type="entry name" value="PRK09257.1"/>
    <property type="match status" value="1"/>
</dbReference>
<dbReference type="GO" id="GO:0005829">
    <property type="term" value="C:cytosol"/>
    <property type="evidence" value="ECO:0007669"/>
    <property type="project" value="TreeGrafter"/>
</dbReference>
<dbReference type="GO" id="GO:0033585">
    <property type="term" value="P:L-phenylalanine biosynthetic process from chorismate via phenylpyruvate"/>
    <property type="evidence" value="ECO:0007669"/>
    <property type="project" value="TreeGrafter"/>
</dbReference>
<name>A0A975LC50_9ACTN</name>
<feature type="domain" description="Aminotransferase class I/classII large" evidence="7">
    <location>
        <begin position="30"/>
        <end position="389"/>
    </location>
</feature>
<dbReference type="GO" id="GO:0004838">
    <property type="term" value="F:L-tyrosine-2-oxoglutarate transaminase activity"/>
    <property type="evidence" value="ECO:0007669"/>
    <property type="project" value="TreeGrafter"/>
</dbReference>
<evidence type="ECO:0000256" key="5">
    <source>
        <dbReference type="ARBA" id="ARBA00022679"/>
    </source>
</evidence>
<dbReference type="InterPro" id="IPR015422">
    <property type="entry name" value="PyrdxlP-dep_Trfase_small"/>
</dbReference>
<dbReference type="EC" id="2.6.1.1" evidence="8"/>
<dbReference type="InterPro" id="IPR015424">
    <property type="entry name" value="PyrdxlP-dep_Trfase"/>
</dbReference>
<keyword evidence="6" id="KW-0663">Pyridoxal phosphate</keyword>
<dbReference type="PRINTS" id="PR00799">
    <property type="entry name" value="TRANSAMINASE"/>
</dbReference>
<keyword evidence="5 8" id="KW-0808">Transferase</keyword>
<comment type="similarity">
    <text evidence="2">Belongs to the class-I pyridoxal-phosphate-dependent aminotransferase family.</text>
</comment>
<proteinExistence type="inferred from homology"/>
<dbReference type="GO" id="GO:0042802">
    <property type="term" value="F:identical protein binding"/>
    <property type="evidence" value="ECO:0007669"/>
    <property type="project" value="TreeGrafter"/>
</dbReference>
<dbReference type="SUPFAM" id="SSF53383">
    <property type="entry name" value="PLP-dependent transferases"/>
    <property type="match status" value="1"/>
</dbReference>
<evidence type="ECO:0000256" key="1">
    <source>
        <dbReference type="ARBA" id="ARBA00001933"/>
    </source>
</evidence>
<reference evidence="8" key="1">
    <citation type="submission" date="2021-05" db="EMBL/GenBank/DDBJ databases">
        <authorList>
            <person name="Kaiqin L."/>
            <person name="Jian G."/>
        </authorList>
    </citation>
    <scope>NUCLEOTIDE SEQUENCE</scope>
    <source>
        <strain evidence="8">HDS5</strain>
    </source>
</reference>
<dbReference type="Gene3D" id="3.90.1150.10">
    <property type="entry name" value="Aspartate Aminotransferase, domain 1"/>
    <property type="match status" value="1"/>
</dbReference>
<evidence type="ECO:0000256" key="4">
    <source>
        <dbReference type="ARBA" id="ARBA00022576"/>
    </source>
</evidence>
<dbReference type="KEGG" id="nec:KGD82_12080"/>
<evidence type="ECO:0000259" key="7">
    <source>
        <dbReference type="Pfam" id="PF00155"/>
    </source>
</evidence>
<evidence type="ECO:0000256" key="6">
    <source>
        <dbReference type="ARBA" id="ARBA00022898"/>
    </source>
</evidence>
<dbReference type="InterPro" id="IPR015421">
    <property type="entry name" value="PyrdxlP-dep_Trfase_major"/>
</dbReference>
<evidence type="ECO:0000256" key="2">
    <source>
        <dbReference type="ARBA" id="ARBA00007441"/>
    </source>
</evidence>
<dbReference type="CDD" id="cd00609">
    <property type="entry name" value="AAT_like"/>
    <property type="match status" value="1"/>
</dbReference>
<evidence type="ECO:0000256" key="3">
    <source>
        <dbReference type="ARBA" id="ARBA00011738"/>
    </source>
</evidence>
<protein>
    <submittedName>
        <fullName evidence="8">Aromatic amino acid transaminase</fullName>
        <ecNumber evidence="8">2.6.1.1</ecNumber>
    </submittedName>
</protein>
<dbReference type="InterPro" id="IPR000796">
    <property type="entry name" value="Asp_trans"/>
</dbReference>
<dbReference type="Gene3D" id="3.40.640.10">
    <property type="entry name" value="Type I PLP-dependent aspartate aminotransferase-like (Major domain)"/>
    <property type="match status" value="1"/>
</dbReference>
<gene>
    <name evidence="8" type="ORF">KGD82_12080</name>
</gene>
<dbReference type="Pfam" id="PF00155">
    <property type="entry name" value="Aminotran_1_2"/>
    <property type="match status" value="1"/>
</dbReference>
<evidence type="ECO:0000313" key="8">
    <source>
        <dbReference type="EMBL" id="QVJ02880.1"/>
    </source>
</evidence>
<keyword evidence="9" id="KW-1185">Reference proteome</keyword>
<dbReference type="GO" id="GO:0004069">
    <property type="term" value="F:L-aspartate:2-oxoglutarate aminotransferase activity"/>
    <property type="evidence" value="ECO:0007669"/>
    <property type="project" value="UniProtKB-EC"/>
</dbReference>
<evidence type="ECO:0000313" key="9">
    <source>
        <dbReference type="Proteomes" id="UP000682416"/>
    </source>
</evidence>
<dbReference type="EMBL" id="CP074402">
    <property type="protein sequence ID" value="QVJ02880.1"/>
    <property type="molecule type" value="Genomic_DNA"/>
</dbReference>
<organism evidence="8 9">
    <name type="scientific">Nocardiopsis eucommiae</name>
    <dbReference type="NCBI Taxonomy" id="2831970"/>
    <lineage>
        <taxon>Bacteria</taxon>
        <taxon>Bacillati</taxon>
        <taxon>Actinomycetota</taxon>
        <taxon>Actinomycetes</taxon>
        <taxon>Streptosporangiales</taxon>
        <taxon>Nocardiopsidaceae</taxon>
        <taxon>Nocardiopsis</taxon>
    </lineage>
</organism>
<dbReference type="GO" id="GO:0030170">
    <property type="term" value="F:pyridoxal phosphate binding"/>
    <property type="evidence" value="ECO:0007669"/>
    <property type="project" value="InterPro"/>
</dbReference>